<evidence type="ECO:0000313" key="3">
    <source>
        <dbReference type="Proteomes" id="UP000014062"/>
    </source>
</evidence>
<gene>
    <name evidence="2" type="ORF">SLI_6193</name>
</gene>
<name>A0A7U9DYS6_STRLI</name>
<protein>
    <submittedName>
        <fullName evidence="2">Uncharacterized protein</fullName>
    </submittedName>
</protein>
<dbReference type="Proteomes" id="UP000014062">
    <property type="component" value="Chromosome"/>
</dbReference>
<organism evidence="2 3">
    <name type="scientific">Streptomyces lividans 1326</name>
    <dbReference type="NCBI Taxonomy" id="1200984"/>
    <lineage>
        <taxon>Bacteria</taxon>
        <taxon>Bacillati</taxon>
        <taxon>Actinomycetota</taxon>
        <taxon>Actinomycetes</taxon>
        <taxon>Kitasatosporales</taxon>
        <taxon>Streptomycetaceae</taxon>
        <taxon>Streptomyces</taxon>
    </lineage>
</organism>
<dbReference type="AlphaFoldDB" id="A0A7U9DYS6"/>
<proteinExistence type="predicted"/>
<evidence type="ECO:0000313" key="2">
    <source>
        <dbReference type="EMBL" id="EOY50900.1"/>
    </source>
</evidence>
<accession>A0A7U9DYS6</accession>
<sequence length="38" mass="3471">MFGGVTAHLAGEGGGAGVTGTSVSTSTTRPGSTSVSST</sequence>
<dbReference type="EMBL" id="CM001889">
    <property type="protein sequence ID" value="EOY50900.1"/>
    <property type="molecule type" value="Genomic_DNA"/>
</dbReference>
<feature type="compositionally biased region" description="Low complexity" evidence="1">
    <location>
        <begin position="19"/>
        <end position="38"/>
    </location>
</feature>
<feature type="region of interest" description="Disordered" evidence="1">
    <location>
        <begin position="1"/>
        <end position="38"/>
    </location>
</feature>
<reference evidence="3" key="1">
    <citation type="journal article" date="2013" name="Genome Biol. Evol.">
        <title>The genome sequence of Streptomyces lividans 66 reveals a novel tRNA-dependent peptide biosynthetic system within a metal-related genomic island.</title>
        <authorList>
            <person name="Cruz-Morales P."/>
            <person name="Vijgenboom E."/>
            <person name="Iruegas-Bocardo F."/>
            <person name="Girard G."/>
            <person name="Yanez-Guerra L.A."/>
            <person name="Ramos-Aboites H.E."/>
            <person name="Pernodet J.L."/>
            <person name="Anne J."/>
            <person name="van Wezel G.P."/>
            <person name="Barona-Gomez F."/>
        </authorList>
    </citation>
    <scope>NUCLEOTIDE SEQUENCE [LARGE SCALE GENOMIC DNA]</scope>
    <source>
        <strain evidence="3">1326</strain>
    </source>
</reference>
<evidence type="ECO:0000256" key="1">
    <source>
        <dbReference type="SAM" id="MobiDB-lite"/>
    </source>
</evidence>